<dbReference type="Proteomes" id="UP001196509">
    <property type="component" value="Unassembled WGS sequence"/>
</dbReference>
<dbReference type="PANTHER" id="PTHR47151">
    <property type="entry name" value="LEU/ILE/VAL-BINDING ABC TRANSPORTER SUBUNIT"/>
    <property type="match status" value="1"/>
</dbReference>
<evidence type="ECO:0000313" key="7">
    <source>
        <dbReference type="EMBL" id="MBW8638727.1"/>
    </source>
</evidence>
<keyword evidence="4" id="KW-0029">Amino-acid transport</keyword>
<name>A0AAE2ZQ75_9HYPH</name>
<gene>
    <name evidence="7" type="ORF">K1W69_16135</name>
</gene>
<evidence type="ECO:0000256" key="1">
    <source>
        <dbReference type="ARBA" id="ARBA00010062"/>
    </source>
</evidence>
<evidence type="ECO:0000256" key="3">
    <source>
        <dbReference type="ARBA" id="ARBA00022729"/>
    </source>
</evidence>
<reference evidence="7" key="1">
    <citation type="submission" date="2021-08" db="EMBL/GenBank/DDBJ databases">
        <title>Hoeflea bacterium WL0058 sp. nov., isolated from the sediment.</title>
        <authorList>
            <person name="Wang L."/>
            <person name="Zhang D."/>
        </authorList>
    </citation>
    <scope>NUCLEOTIDE SEQUENCE</scope>
    <source>
        <strain evidence="7">WL0058</strain>
    </source>
</reference>
<proteinExistence type="inferred from homology"/>
<dbReference type="PRINTS" id="PR00337">
    <property type="entry name" value="LEUILEVALBP"/>
</dbReference>
<dbReference type="InterPro" id="IPR000709">
    <property type="entry name" value="Leu_Ile_Val-bd"/>
</dbReference>
<dbReference type="GO" id="GO:0006865">
    <property type="term" value="P:amino acid transport"/>
    <property type="evidence" value="ECO:0007669"/>
    <property type="project" value="UniProtKB-KW"/>
</dbReference>
<evidence type="ECO:0000256" key="4">
    <source>
        <dbReference type="ARBA" id="ARBA00022970"/>
    </source>
</evidence>
<comment type="caution">
    <text evidence="7">The sequence shown here is derived from an EMBL/GenBank/DDBJ whole genome shotgun (WGS) entry which is preliminary data.</text>
</comment>
<evidence type="ECO:0000313" key="8">
    <source>
        <dbReference type="Proteomes" id="UP001196509"/>
    </source>
</evidence>
<evidence type="ECO:0000256" key="5">
    <source>
        <dbReference type="SAM" id="SignalP"/>
    </source>
</evidence>
<dbReference type="PANTHER" id="PTHR47151:SF2">
    <property type="entry name" value="AMINO ACID BINDING PROTEIN"/>
    <property type="match status" value="1"/>
</dbReference>
<dbReference type="EMBL" id="JAICBX010000003">
    <property type="protein sequence ID" value="MBW8638727.1"/>
    <property type="molecule type" value="Genomic_DNA"/>
</dbReference>
<dbReference type="SUPFAM" id="SSF53822">
    <property type="entry name" value="Periplasmic binding protein-like I"/>
    <property type="match status" value="1"/>
</dbReference>
<dbReference type="RefSeq" id="WP_220229461.1">
    <property type="nucleotide sequence ID" value="NZ_JAICBX010000003.1"/>
</dbReference>
<dbReference type="InterPro" id="IPR028081">
    <property type="entry name" value="Leu-bd"/>
</dbReference>
<keyword evidence="3 5" id="KW-0732">Signal</keyword>
<dbReference type="Gene3D" id="3.40.50.2300">
    <property type="match status" value="2"/>
</dbReference>
<organism evidence="7 8">
    <name type="scientific">Flavimaribacter sediminis</name>
    <dbReference type="NCBI Taxonomy" id="2865987"/>
    <lineage>
        <taxon>Bacteria</taxon>
        <taxon>Pseudomonadati</taxon>
        <taxon>Pseudomonadota</taxon>
        <taxon>Alphaproteobacteria</taxon>
        <taxon>Hyphomicrobiales</taxon>
        <taxon>Rhizobiaceae</taxon>
        <taxon>Flavimaribacter</taxon>
    </lineage>
</organism>
<feature type="signal peptide" evidence="5">
    <location>
        <begin position="1"/>
        <end position="23"/>
    </location>
</feature>
<feature type="domain" description="Leucine-binding protein" evidence="6">
    <location>
        <begin position="27"/>
        <end position="374"/>
    </location>
</feature>
<dbReference type="InterPro" id="IPR028082">
    <property type="entry name" value="Peripla_BP_I"/>
</dbReference>
<keyword evidence="2" id="KW-0813">Transport</keyword>
<dbReference type="Pfam" id="PF13458">
    <property type="entry name" value="Peripla_BP_6"/>
    <property type="match status" value="1"/>
</dbReference>
<dbReference type="AlphaFoldDB" id="A0AAE2ZQ75"/>
<accession>A0AAE2ZQ75</accession>
<sequence length="392" mass="41661">MKELYKTMFVSAALFAAPGMAYAADDTVTVGFPVALSGFVAPYDDGPRKAALLAIDNINAEGGLLGKKIVSVEADTKSDPAEGANAATDVLGKGAAMVMVTCDFDFGAPAALVAQAQNKIAFSSCAADPKFGAQGIGNNAYTMATASIAQGALLAEFAYNELGFRKAFVLNDLQVEYNKSLCNSFQERFADLAGPEGIVDVDAYNAGNDTSIAPQITRIKSHDDIDVIMFCGAINGGSYVRQIRAAGIDEPMLAGESMDGSYWLEAVPDLSNFYVATYGSIFGDDPNPEVNAFVTKFQEKYGELPVTAHSMTGYSVIEAWAEAVKRANNFDTDAVRAELDKFSDEPLLVGETSFSPDIHINTGRPMTVLEIENGKHKAVGSFSAEKVSDIKF</sequence>
<feature type="chain" id="PRO_5042080433" evidence="5">
    <location>
        <begin position="24"/>
        <end position="392"/>
    </location>
</feature>
<evidence type="ECO:0000259" key="6">
    <source>
        <dbReference type="Pfam" id="PF13458"/>
    </source>
</evidence>
<comment type="similarity">
    <text evidence="1">Belongs to the leucine-binding protein family.</text>
</comment>
<keyword evidence="8" id="KW-1185">Reference proteome</keyword>
<protein>
    <submittedName>
        <fullName evidence="7">ABC transporter substrate-binding protein</fullName>
    </submittedName>
</protein>
<evidence type="ECO:0000256" key="2">
    <source>
        <dbReference type="ARBA" id="ARBA00022448"/>
    </source>
</evidence>